<evidence type="ECO:0000313" key="3">
    <source>
        <dbReference type="Proteomes" id="UP000664277"/>
    </source>
</evidence>
<feature type="compositionally biased region" description="Low complexity" evidence="1">
    <location>
        <begin position="88"/>
        <end position="97"/>
    </location>
</feature>
<feature type="compositionally biased region" description="Low complexity" evidence="1">
    <location>
        <begin position="64"/>
        <end position="76"/>
    </location>
</feature>
<sequence length="204" mass="22442">MKTLILLAAFIAFLYLLRKRSASQTNSGDQETAADSGEKSQQKALPSAESNTQSNTQSNAQPGAQQAEQQAAEEAASGMEPRSTTVLPQPISPQQMPPQLSAHLLDEIAQGLLDEPLVKVVLLARRIERSRSKLESLTKLDKAENAAELRIIKEQLRCAAFEKDLLLSVFTGHHPNQSAIDTNWCFTAAELYLKFADERLKTLN</sequence>
<name>A0A8J7TN03_9BACT</name>
<reference evidence="2" key="1">
    <citation type="submission" date="2021-02" db="EMBL/GenBank/DDBJ databases">
        <title>Genome-Resolved Metagenomics of a Microbial Community Performing Photosynthetic Biological Nutrient Removal.</title>
        <authorList>
            <person name="Mcdaniel E.A."/>
        </authorList>
    </citation>
    <scope>NUCLEOTIDE SEQUENCE</scope>
    <source>
        <strain evidence="2">UWPOB_OBS1</strain>
    </source>
</reference>
<feature type="compositionally biased region" description="Polar residues" evidence="1">
    <location>
        <begin position="42"/>
        <end position="63"/>
    </location>
</feature>
<gene>
    <name evidence="2" type="ORF">J0M35_13160</name>
</gene>
<feature type="region of interest" description="Disordered" evidence="1">
    <location>
        <begin position="23"/>
        <end position="97"/>
    </location>
</feature>
<evidence type="ECO:0000256" key="1">
    <source>
        <dbReference type="SAM" id="MobiDB-lite"/>
    </source>
</evidence>
<comment type="caution">
    <text evidence="2">The sequence shown here is derived from an EMBL/GenBank/DDBJ whole genome shotgun (WGS) entry which is preliminary data.</text>
</comment>
<proteinExistence type="predicted"/>
<organism evidence="2 3">
    <name type="scientific">Candidatus Obscuribacter phosphatis</name>
    <dbReference type="NCBI Taxonomy" id="1906157"/>
    <lineage>
        <taxon>Bacteria</taxon>
        <taxon>Bacillati</taxon>
        <taxon>Candidatus Melainabacteria</taxon>
        <taxon>Candidatus Obscuribacterales</taxon>
        <taxon>Candidatus Obscuribacteraceae</taxon>
        <taxon>Candidatus Obscuribacter</taxon>
    </lineage>
</organism>
<accession>A0A8J7TN03</accession>
<dbReference type="EMBL" id="JAFLCK010000018">
    <property type="protein sequence ID" value="MBN8661310.1"/>
    <property type="molecule type" value="Genomic_DNA"/>
</dbReference>
<protein>
    <submittedName>
        <fullName evidence="2">Uncharacterized protein</fullName>
    </submittedName>
</protein>
<dbReference type="AlphaFoldDB" id="A0A8J7TN03"/>
<evidence type="ECO:0000313" key="2">
    <source>
        <dbReference type="EMBL" id="MBN8661310.1"/>
    </source>
</evidence>
<dbReference type="Proteomes" id="UP000664277">
    <property type="component" value="Unassembled WGS sequence"/>
</dbReference>